<dbReference type="Proteomes" id="UP000315303">
    <property type="component" value="Unassembled WGS sequence"/>
</dbReference>
<feature type="domain" description="Bacterial Ig-like" evidence="4">
    <location>
        <begin position="1260"/>
        <end position="1349"/>
    </location>
</feature>
<dbReference type="OrthoDB" id="5242130at2"/>
<dbReference type="GO" id="GO:0016020">
    <property type="term" value="C:membrane"/>
    <property type="evidence" value="ECO:0007669"/>
    <property type="project" value="InterPro"/>
</dbReference>
<proteinExistence type="predicted"/>
<evidence type="ECO:0000259" key="5">
    <source>
        <dbReference type="Pfam" id="PF25564"/>
    </source>
</evidence>
<dbReference type="Pfam" id="PF13517">
    <property type="entry name" value="FG-GAP_3"/>
    <property type="match status" value="3"/>
</dbReference>
<reference evidence="6 7" key="1">
    <citation type="submission" date="2019-01" db="EMBL/GenBank/DDBJ databases">
        <title>Litorilituus lipolytica sp. nov., isolated from intertidal sand of the Yellow Sea in China.</title>
        <authorList>
            <person name="Liu A."/>
        </authorList>
    </citation>
    <scope>NUCLEOTIDE SEQUENCE [LARGE SCALE GENOMIC DNA]</scope>
    <source>
        <strain evidence="6 7">RZ04</strain>
    </source>
</reference>
<dbReference type="InterPro" id="IPR013783">
    <property type="entry name" value="Ig-like_fold"/>
</dbReference>
<dbReference type="EMBL" id="SAWY01000009">
    <property type="protein sequence ID" value="TPH17061.1"/>
    <property type="molecule type" value="Genomic_DNA"/>
</dbReference>
<keyword evidence="7" id="KW-1185">Reference proteome</keyword>
<accession>A0A502L497</accession>
<dbReference type="Pfam" id="PF25564">
    <property type="entry name" value="DUF7933"/>
    <property type="match status" value="4"/>
</dbReference>
<feature type="domain" description="Bacterial Ig-like" evidence="4">
    <location>
        <begin position="1355"/>
        <end position="1445"/>
    </location>
</feature>
<feature type="domain" description="Bacterial Ig-like" evidence="4">
    <location>
        <begin position="1546"/>
        <end position="1634"/>
    </location>
</feature>
<keyword evidence="1 2" id="KW-0732">Signal</keyword>
<evidence type="ECO:0000256" key="2">
    <source>
        <dbReference type="SAM" id="SignalP"/>
    </source>
</evidence>
<comment type="caution">
    <text evidence="6">The sequence shown here is derived from an EMBL/GenBank/DDBJ whole genome shotgun (WGS) entry which is preliminary data.</text>
</comment>
<feature type="domain" description="Bacterial Ig-like" evidence="4">
    <location>
        <begin position="1166"/>
        <end position="1251"/>
    </location>
</feature>
<dbReference type="SUPFAM" id="SSF49313">
    <property type="entry name" value="Cadherin-like"/>
    <property type="match status" value="1"/>
</dbReference>
<feature type="domain" description="DUF11" evidence="3">
    <location>
        <begin position="2423"/>
        <end position="2534"/>
    </location>
</feature>
<dbReference type="InterPro" id="IPR013517">
    <property type="entry name" value="FG-GAP"/>
</dbReference>
<feature type="chain" id="PRO_5021352619" description="Tandem-95 repeat protein" evidence="2">
    <location>
        <begin position="39"/>
        <end position="2576"/>
    </location>
</feature>
<dbReference type="SUPFAM" id="SSF69318">
    <property type="entry name" value="Integrin alpha N-terminal domain"/>
    <property type="match status" value="2"/>
</dbReference>
<feature type="domain" description="Bacterial Ig-like" evidence="4">
    <location>
        <begin position="1451"/>
        <end position="1541"/>
    </location>
</feature>
<dbReference type="Gene3D" id="2.60.40.10">
    <property type="entry name" value="Immunoglobulins"/>
    <property type="match status" value="1"/>
</dbReference>
<protein>
    <recommendedName>
        <fullName evidence="8">Tandem-95 repeat protein</fullName>
    </recommendedName>
</protein>
<dbReference type="Pfam" id="PF17963">
    <property type="entry name" value="Big_9"/>
    <property type="match status" value="1"/>
</dbReference>
<organism evidence="6 7">
    <name type="scientific">Litorilituus lipolyticus</name>
    <dbReference type="NCBI Taxonomy" id="2491017"/>
    <lineage>
        <taxon>Bacteria</taxon>
        <taxon>Pseudomonadati</taxon>
        <taxon>Pseudomonadota</taxon>
        <taxon>Gammaproteobacteria</taxon>
        <taxon>Alteromonadales</taxon>
        <taxon>Colwelliaceae</taxon>
        <taxon>Litorilituus</taxon>
    </lineage>
</organism>
<dbReference type="PANTHER" id="PTHR34677">
    <property type="match status" value="1"/>
</dbReference>
<dbReference type="Gene3D" id="2.130.10.130">
    <property type="entry name" value="Integrin alpha, N-terminal"/>
    <property type="match status" value="1"/>
</dbReference>
<feature type="domain" description="DUF7933" evidence="5">
    <location>
        <begin position="307"/>
        <end position="420"/>
    </location>
</feature>
<feature type="signal peptide" evidence="2">
    <location>
        <begin position="1"/>
        <end position="38"/>
    </location>
</feature>
<evidence type="ECO:0000259" key="4">
    <source>
        <dbReference type="Pfam" id="PF19078"/>
    </source>
</evidence>
<dbReference type="GO" id="GO:0005509">
    <property type="term" value="F:calcium ion binding"/>
    <property type="evidence" value="ECO:0007669"/>
    <property type="project" value="InterPro"/>
</dbReference>
<name>A0A502L497_9GAMM</name>
<feature type="domain" description="DUF7933" evidence="5">
    <location>
        <begin position="721"/>
        <end position="843"/>
    </location>
</feature>
<dbReference type="Pfam" id="PF19078">
    <property type="entry name" value="Big_12"/>
    <property type="match status" value="5"/>
</dbReference>
<evidence type="ECO:0000313" key="6">
    <source>
        <dbReference type="EMBL" id="TPH17061.1"/>
    </source>
</evidence>
<dbReference type="Pfam" id="PF01345">
    <property type="entry name" value="DUF11"/>
    <property type="match status" value="1"/>
</dbReference>
<dbReference type="InterPro" id="IPR044048">
    <property type="entry name" value="Big_12"/>
</dbReference>
<dbReference type="InterPro" id="IPR057693">
    <property type="entry name" value="DUF7933"/>
</dbReference>
<evidence type="ECO:0000256" key="1">
    <source>
        <dbReference type="ARBA" id="ARBA00022729"/>
    </source>
</evidence>
<evidence type="ECO:0000313" key="7">
    <source>
        <dbReference type="Proteomes" id="UP000315303"/>
    </source>
</evidence>
<dbReference type="InterPro" id="IPR028994">
    <property type="entry name" value="Integrin_alpha_N"/>
</dbReference>
<evidence type="ECO:0000259" key="3">
    <source>
        <dbReference type="Pfam" id="PF01345"/>
    </source>
</evidence>
<dbReference type="Gene3D" id="2.60.40.3440">
    <property type="match status" value="1"/>
</dbReference>
<dbReference type="PANTHER" id="PTHR34677:SF3">
    <property type="entry name" value="BACTERIAL IG-LIKE DOMAIN-CONTAINING PROTEIN"/>
    <property type="match status" value="1"/>
</dbReference>
<feature type="domain" description="DUF7933" evidence="5">
    <location>
        <begin position="41"/>
        <end position="161"/>
    </location>
</feature>
<dbReference type="InterPro" id="IPR001434">
    <property type="entry name" value="OmcB-like_DUF11"/>
</dbReference>
<sequence length="2576" mass="269155">MMNLLSYLTFKRLNSVARNVMKSIAVFTTFSFSTLAYAATPSFSAIFTPDTIGSGNQSVLSYTITNSNGFGIRDIAFTNTLPVGVTIADPESNSSTCTNGSLSASANDNVITFSGGTLASNASCTVSVNVTSTTVGTHTNLTDDLTSDQGNSGTATGNLTVNVEYATYALSLSNNQIVQGGASTLTIDITNLRAVNPGWPEPHRGADISGVINLPGGIEVADVPNLDSNCSGIRSVHTPATASANSSLIDLGKSKYHLNTSCQITVDVKSNGALGDFVINSSLLQEYVNVGTASTLLTVNRAFGVMSFNPNPVTPNSNAILSITLTNYDRNFAATNISFLNDLDAALSGLVATGLPISNVCGSGSTLSGTSTISLSGGILAGGTSCTIDVPVSIPSNATFGSYTNTTSSFTYDLNGSSLTEDPISSSLTITNGPQLSLSFQQSVYAAGDEAFVDFTITNIDPINAATDIEFNASINDFISYSIGAITTLPAANSCGAGSTFANTYYNTDDFRLDVKGANLAGSTSCTFTVGITLQQSLSPGIYSLSTSELSSVIDSSNINTTGGNDSISIVAAPQLTMSLSDTSLTSQDTSVLTFSLSNSDLTNGASAIGFTVDLDVALSGLTATSLPTGDICGAGSIISGTGLLTFSSGSLSANSTCSFDVIITVPANAPSASINLNSSAVTANVATKPVVNVSASTSFQVSTLVTSMAFAPDALDTDTIIQPGDLVDLTFTLQNTDLVNDITGLSFNMSLSGVLSGLVVTPAILPVSDQCGSGSTLSSSGTSFLIFTSGSVEANSSCDITVSLQVPAGAAVDTYTSSTSNITFTQNSAGVTAEPMRAKLVVAEDDDILATISSSVAPLTSVSPIPFEIVFSENIENFVASDLTVSKGIVNSVIKITDSHYTFEVSSPTDGETTTVQLLADKVDELGVGTQQNVASNIVSVAYDTVALPSATIVVPADVKINTGPVTANVTYVNATEHFLTADKINLYFTGTASTASFVDNETSNPDISVINGDTANPVIQIANLIGNGTLTIGIDEETARNGQGIVDLIANSAESFSIDNTKPSVAITSSSLNPTNASFTAFFDFTNPITSSIDTSISGFTSDDISLTNATITNFTGSAGSYSATIHPISDGVVMLDIAAGVAQDDHGNSNTEAAKFALSFDGSKPNVVISSSAGAYNSAFTATINFDENVTGFTIDDLSITNGVLSSFNSVNMSEYTVLVTPSAGGQVSISVGADKVQDVAGNLNLASNLLLVDYDISAPSASLTSTSNSVNSIFIATISFNEGVIGFDISDLTVSNATLSQFSSTSSQLYTVVVTPVSTGDITLSVAANIAQDSAGNNNTSSNILSVNYETKRPTVSISSSSDAYNSAFTAVIEFSEDVSGFNINDLAVNNATLSQFSGDSAQLYTVLVTPVNTGDVTLSVEINAAQDSAGNFNTSSNILTVSYEIERPTVSVTSSKDTYISTFTAVIEFSENVSGFDVSDIVVSNASLSQFNATNAQFYTVRVTPIKSGDVTLTVSANSAQDSVGNFNFKSNTLSVSYESERPTVSVTSSKEAYNTAFIATVNFSENVIGFTISDVTVSNASLSQFSENSAQVYTILVTPNGDGEVNLSVGANVTQDSVGNLNTSSNILSVTYDTSAPILTSTLPQNNDSVSSSVQIGFIFNENITAVAGGDKLIEIFKEGTEVVSSVLALSSAVDVKNNSVILVEAVELEEGVDYFVKVTPGAFIDNAGNSFAGITDQTTFNFTVGNSAPVSSNDRVEVVEDKFVIIDVLANDFDSENNIDPQTLALVSLPTNGEATIDDGKVIYKPFKDFYGTDSFSYTVLDTAKMISNEANVSVDVSNVNDVPVLVSEKNVTALPLILFSYQMRAVDVDNDFIEFNASGLAPWMSFDGIDTISGTPQIEDVDSEYMIKITIDDGVSEVGETYELTVNVNNTVESNLLLIQTSSVAPVLVGSEFDLTYTVDNLGVEVALLDVLTIEINGASNVNIIPESCELESFESRNTLTCTLPEQLAMADTFSLTLSLSVSEFGTGEITSKMSVTQLTSDTVQSKDHTVVVANMINNEEGLQLVDNLNTSDHALGDLNNDGQIDLVLVSSNSEQGNTVLLNIGAGNFNVVQVFSEGTVANAIDLVDLDNDGFLDIVIANSKESASGYHLNDGNGMFGSIISLGTIDSTDVTSGDFNNDGLSDIAFSELGSYEHRVYIQPFAQSGEHQVVLQNFQQDQNISENDHVESKNTLAVKAGDFNGDGYVDLVFVVDHGPLDIMLNDGTGIFTSELVENTNNTTTIEVADINGDGIDDVLFANNIGVTVVIGGTEFYDLLPISALKVMDIAIADIELDGILDILLLDEHGSITFYTLNDNSKFIRKENVLVTNLVDGFSLADMDGDGDLDIVLTSQSREINDEIRFNHGNGNFGAQTVDIGVTISAGSSVMVNDNYQVTLRINNNGLANADTVLLKYGLSKGEVISISDTTLDCELIENSIQCKIPTLNIGDTYSLVITVSALSAGESEHTAFVSTASFDDDLTNNEVIAKVTINEKPVVIPVQKKSSGSMSILLLLLFLIITINKVKIVKQ</sequence>
<gene>
    <name evidence="6" type="ORF">EPA86_05095</name>
</gene>
<evidence type="ECO:0008006" key="8">
    <source>
        <dbReference type="Google" id="ProtNLM"/>
    </source>
</evidence>
<dbReference type="InterPro" id="IPR015919">
    <property type="entry name" value="Cadherin-like_sf"/>
</dbReference>
<feature type="domain" description="DUF7933" evidence="5">
    <location>
        <begin position="434"/>
        <end position="558"/>
    </location>
</feature>